<dbReference type="EMBL" id="GBXM01018280">
    <property type="protein sequence ID" value="JAH90297.1"/>
    <property type="molecule type" value="Transcribed_RNA"/>
</dbReference>
<accession>A0A0E9WIX9</accession>
<proteinExistence type="predicted"/>
<protein>
    <submittedName>
        <fullName evidence="1">Uncharacterized protein</fullName>
    </submittedName>
</protein>
<name>A0A0E9WIX9_ANGAN</name>
<dbReference type="AlphaFoldDB" id="A0A0E9WIX9"/>
<sequence length="66" mass="7442">MESSSQKNPRLYGLFRGVRIRNGSPASTRQTMSRTTNRIPFVSNMFWCSYSVSVHKRMNGSLGDVG</sequence>
<reference evidence="1" key="2">
    <citation type="journal article" date="2015" name="Fish Shellfish Immunol.">
        <title>Early steps in the European eel (Anguilla anguilla)-Vibrio vulnificus interaction in the gills: Role of the RtxA13 toxin.</title>
        <authorList>
            <person name="Callol A."/>
            <person name="Pajuelo D."/>
            <person name="Ebbesson L."/>
            <person name="Teles M."/>
            <person name="MacKenzie S."/>
            <person name="Amaro C."/>
        </authorList>
    </citation>
    <scope>NUCLEOTIDE SEQUENCE</scope>
</reference>
<evidence type="ECO:0000313" key="1">
    <source>
        <dbReference type="EMBL" id="JAH90297.1"/>
    </source>
</evidence>
<reference evidence="1" key="1">
    <citation type="submission" date="2014-11" db="EMBL/GenBank/DDBJ databases">
        <authorList>
            <person name="Amaro Gonzalez C."/>
        </authorList>
    </citation>
    <scope>NUCLEOTIDE SEQUENCE</scope>
</reference>
<organism evidence="1">
    <name type="scientific">Anguilla anguilla</name>
    <name type="common">European freshwater eel</name>
    <name type="synonym">Muraena anguilla</name>
    <dbReference type="NCBI Taxonomy" id="7936"/>
    <lineage>
        <taxon>Eukaryota</taxon>
        <taxon>Metazoa</taxon>
        <taxon>Chordata</taxon>
        <taxon>Craniata</taxon>
        <taxon>Vertebrata</taxon>
        <taxon>Euteleostomi</taxon>
        <taxon>Actinopterygii</taxon>
        <taxon>Neopterygii</taxon>
        <taxon>Teleostei</taxon>
        <taxon>Anguilliformes</taxon>
        <taxon>Anguillidae</taxon>
        <taxon>Anguilla</taxon>
    </lineage>
</organism>